<comment type="catalytic activity">
    <reaction evidence="11">
        <text>Na(+)(in) + 2 H(+)(out) = Na(+)(out) + 2 H(+)(in)</text>
        <dbReference type="Rhea" id="RHEA:29251"/>
        <dbReference type="ChEBI" id="CHEBI:15378"/>
        <dbReference type="ChEBI" id="CHEBI:29101"/>
    </reaction>
</comment>
<evidence type="ECO:0000256" key="8">
    <source>
        <dbReference type="ARBA" id="ARBA00023065"/>
    </source>
</evidence>
<evidence type="ECO:0000256" key="7">
    <source>
        <dbReference type="ARBA" id="ARBA00023053"/>
    </source>
</evidence>
<dbReference type="Proteomes" id="UP001157160">
    <property type="component" value="Unassembled WGS sequence"/>
</dbReference>
<dbReference type="GO" id="GO:0005886">
    <property type="term" value="C:plasma membrane"/>
    <property type="evidence" value="ECO:0007669"/>
    <property type="project" value="UniProtKB-SubCell"/>
</dbReference>
<dbReference type="InterPro" id="IPR004670">
    <property type="entry name" value="NhaA"/>
</dbReference>
<keyword evidence="3 11" id="KW-0050">Antiport</keyword>
<evidence type="ECO:0000256" key="3">
    <source>
        <dbReference type="ARBA" id="ARBA00022449"/>
    </source>
</evidence>
<dbReference type="RefSeq" id="WP_284231636.1">
    <property type="nucleotide sequence ID" value="NZ_BSUL01000001.1"/>
</dbReference>
<keyword evidence="13" id="KW-1185">Reference proteome</keyword>
<dbReference type="GO" id="GO:0015385">
    <property type="term" value="F:sodium:proton antiporter activity"/>
    <property type="evidence" value="ECO:0007669"/>
    <property type="project" value="TreeGrafter"/>
</dbReference>
<evidence type="ECO:0000256" key="6">
    <source>
        <dbReference type="ARBA" id="ARBA00022989"/>
    </source>
</evidence>
<protein>
    <recommendedName>
        <fullName evidence="11">Na(+)/H(+) antiporter NhaA</fullName>
    </recommendedName>
    <alternativeName>
        <fullName evidence="11">Sodium/proton antiporter NhaA</fullName>
    </alternativeName>
</protein>
<keyword evidence="10 11" id="KW-0739">Sodium transport</keyword>
<keyword evidence="6 11" id="KW-1133">Transmembrane helix</keyword>
<keyword evidence="2 11" id="KW-0813">Transport</keyword>
<evidence type="ECO:0000256" key="10">
    <source>
        <dbReference type="ARBA" id="ARBA00023201"/>
    </source>
</evidence>
<feature type="transmembrane region" description="Helical" evidence="11">
    <location>
        <begin position="233"/>
        <end position="251"/>
    </location>
</feature>
<feature type="transmembrane region" description="Helical" evidence="11">
    <location>
        <begin position="263"/>
        <end position="283"/>
    </location>
</feature>
<feature type="transmembrane region" description="Helical" evidence="11">
    <location>
        <begin position="329"/>
        <end position="352"/>
    </location>
</feature>
<evidence type="ECO:0000256" key="2">
    <source>
        <dbReference type="ARBA" id="ARBA00022448"/>
    </source>
</evidence>
<feature type="transmembrane region" description="Helical" evidence="11">
    <location>
        <begin position="182"/>
        <end position="202"/>
    </location>
</feature>
<keyword evidence="7 11" id="KW-0915">Sodium</keyword>
<evidence type="ECO:0000256" key="4">
    <source>
        <dbReference type="ARBA" id="ARBA00022475"/>
    </source>
</evidence>
<keyword evidence="9 11" id="KW-0472">Membrane</keyword>
<evidence type="ECO:0000256" key="11">
    <source>
        <dbReference type="HAMAP-Rule" id="MF_01844"/>
    </source>
</evidence>
<comment type="function">
    <text evidence="11">Na(+)/H(+) antiporter that extrudes sodium in exchange for external protons.</text>
</comment>
<reference evidence="12 13" key="1">
    <citation type="journal article" date="2014" name="Int. J. Syst. Evol. Microbiol.">
        <title>Complete genome sequence of Corynebacterium casei LMG S-19264T (=DSM 44701T), isolated from a smear-ripened cheese.</title>
        <authorList>
            <consortium name="US DOE Joint Genome Institute (JGI-PGF)"/>
            <person name="Walter F."/>
            <person name="Albersmeier A."/>
            <person name="Kalinowski J."/>
            <person name="Ruckert C."/>
        </authorList>
    </citation>
    <scope>NUCLEOTIDE SEQUENCE [LARGE SCALE GENOMIC DNA]</scope>
    <source>
        <strain evidence="12 13">NBRC 112289</strain>
    </source>
</reference>
<feature type="transmembrane region" description="Helical" evidence="11">
    <location>
        <begin position="94"/>
        <end position="115"/>
    </location>
</feature>
<evidence type="ECO:0000256" key="9">
    <source>
        <dbReference type="ARBA" id="ARBA00023136"/>
    </source>
</evidence>
<dbReference type="PANTHER" id="PTHR30341:SF0">
    <property type="entry name" value="NA(+)_H(+) ANTIPORTER NHAA"/>
    <property type="match status" value="1"/>
</dbReference>
<comment type="similarity">
    <text evidence="11">Belongs to the NhaA Na(+)/H(+) (TC 2.A.33) antiporter family.</text>
</comment>
<dbReference type="PANTHER" id="PTHR30341">
    <property type="entry name" value="SODIUM ION/PROTON ANTIPORTER NHAA-RELATED"/>
    <property type="match status" value="1"/>
</dbReference>
<keyword evidence="8 11" id="KW-0406">Ion transport</keyword>
<proteinExistence type="inferred from homology"/>
<keyword evidence="5 11" id="KW-0812">Transmembrane</keyword>
<feature type="transmembrane region" description="Helical" evidence="11">
    <location>
        <begin position="157"/>
        <end position="176"/>
    </location>
</feature>
<feature type="transmembrane region" description="Helical" evidence="11">
    <location>
        <begin position="64"/>
        <end position="82"/>
    </location>
</feature>
<gene>
    <name evidence="11 12" type="primary">nhaA</name>
    <name evidence="12" type="ORF">GCM10025874_15230</name>
</gene>
<dbReference type="EMBL" id="BSUL01000001">
    <property type="protein sequence ID" value="GMA28270.1"/>
    <property type="molecule type" value="Genomic_DNA"/>
</dbReference>
<dbReference type="HAMAP" id="MF_01844">
    <property type="entry name" value="NhaA"/>
    <property type="match status" value="1"/>
</dbReference>
<dbReference type="GO" id="GO:0006885">
    <property type="term" value="P:regulation of pH"/>
    <property type="evidence" value="ECO:0007669"/>
    <property type="project" value="InterPro"/>
</dbReference>
<feature type="transmembrane region" description="Helical" evidence="11">
    <location>
        <begin position="364"/>
        <end position="383"/>
    </location>
</feature>
<comment type="subcellular location">
    <subcellularLocation>
        <location evidence="1">Cell inner membrane</location>
        <topology evidence="1">Multi-pass membrane protein</topology>
    </subcellularLocation>
    <subcellularLocation>
        <location evidence="11">Cell membrane</location>
        <topology evidence="11">Multi-pass membrane protein</topology>
    </subcellularLocation>
</comment>
<dbReference type="Pfam" id="PF06965">
    <property type="entry name" value="Na_H_antiport_1"/>
    <property type="match status" value="1"/>
</dbReference>
<organism evidence="12 13">
    <name type="scientific">Arenivirga flava</name>
    <dbReference type="NCBI Taxonomy" id="1930060"/>
    <lineage>
        <taxon>Bacteria</taxon>
        <taxon>Bacillati</taxon>
        <taxon>Actinomycetota</taxon>
        <taxon>Actinomycetes</taxon>
        <taxon>Micrococcales</taxon>
        <taxon>Microbacteriaceae</taxon>
        <taxon>Arenivirga</taxon>
    </lineage>
</organism>
<evidence type="ECO:0000313" key="12">
    <source>
        <dbReference type="EMBL" id="GMA28270.1"/>
    </source>
</evidence>
<dbReference type="Gene3D" id="1.20.1530.10">
    <property type="entry name" value="Na+/H+ antiporter like domain"/>
    <property type="match status" value="1"/>
</dbReference>
<dbReference type="InterPro" id="IPR023171">
    <property type="entry name" value="Na/H_antiporter_dom_sf"/>
</dbReference>
<dbReference type="AlphaFoldDB" id="A0AA37UEU7"/>
<feature type="transmembrane region" description="Helical" evidence="11">
    <location>
        <begin position="209"/>
        <end position="227"/>
    </location>
</feature>
<feature type="transmembrane region" description="Helical" evidence="11">
    <location>
        <begin position="127"/>
        <end position="145"/>
    </location>
</feature>
<feature type="transmembrane region" description="Helical" evidence="11">
    <location>
        <begin position="289"/>
        <end position="317"/>
    </location>
</feature>
<evidence type="ECO:0000313" key="13">
    <source>
        <dbReference type="Proteomes" id="UP001157160"/>
    </source>
</evidence>
<name>A0AA37UEU7_9MICO</name>
<evidence type="ECO:0000256" key="1">
    <source>
        <dbReference type="ARBA" id="ARBA00004429"/>
    </source>
</evidence>
<keyword evidence="4 11" id="KW-1003">Cell membrane</keyword>
<accession>A0AA37UEU7</accession>
<evidence type="ECO:0000256" key="5">
    <source>
        <dbReference type="ARBA" id="ARBA00022692"/>
    </source>
</evidence>
<sequence length="408" mass="41956">MPIRRAVKAVHRASVLRSDRFSAFLLLGAAVLALLLANSAIGPAVLDAKASYLGIAGLELSIGHWIQDFLLAIFFFVVAVELKHELVVGQLSSFGKAIVPAIGAIGGVAVPALLYLAIAGSTSPQGWPIPTATDIAFALGVFAVFGKGLPSTLRVYLLALAVLDDLIAIVFIAVFFTADLDVVSLVLGVVAIAAFGVLSALLARTSGAAKIALGIAMGVLALVSWVLVYESGVHATLAGVGLGLVMARSVGHTAADVIQPYSNAIVLPVFALSAALVAIPQVAPSELEPAFYGIAIALPFGKILGITLAGTIAHLIVRRRGKEALHGMDLVTVAAVAGIGFTVSLLMNELAFASTPLIVAEGTLAVLLGSAIAIVLGGSLVALRSRYYRRHAHPAEADAVEQQEPHAD</sequence>
<comment type="caution">
    <text evidence="12">The sequence shown here is derived from an EMBL/GenBank/DDBJ whole genome shotgun (WGS) entry which is preliminary data.</text>
</comment>